<dbReference type="RefSeq" id="WP_036856331.1">
    <property type="nucleotide sequence ID" value="NZ_JRNU01000041.1"/>
</dbReference>
<protein>
    <submittedName>
        <fullName evidence="1">Uncharacterized protein</fullName>
    </submittedName>
</protein>
<reference evidence="1 2" key="1">
    <citation type="submission" date="2014-07" db="EMBL/GenBank/DDBJ databases">
        <authorList>
            <person name="McCorrison J."/>
            <person name="Sanka R."/>
            <person name="Torralba M."/>
            <person name="Gillis M."/>
            <person name="Haft D.H."/>
            <person name="Methe B."/>
            <person name="Sutton G."/>
            <person name="Nelson K.E."/>
        </authorList>
    </citation>
    <scope>NUCLEOTIDE SEQUENCE [LARGE SCALE GENOMIC DNA]</scope>
    <source>
        <strain evidence="1 2">DNF00058</strain>
    </source>
</reference>
<proteinExistence type="predicted"/>
<gene>
    <name evidence="1" type="ORF">HMPREF9302_07815</name>
</gene>
<comment type="caution">
    <text evidence="1">The sequence shown here is derived from an EMBL/GenBank/DDBJ whole genome shotgun (WGS) entry which is preliminary data.</text>
</comment>
<organism evidence="1 2">
    <name type="scientific">Prevotella amnii DNF00058</name>
    <dbReference type="NCBI Taxonomy" id="1401066"/>
    <lineage>
        <taxon>Bacteria</taxon>
        <taxon>Pseudomonadati</taxon>
        <taxon>Bacteroidota</taxon>
        <taxon>Bacteroidia</taxon>
        <taxon>Bacteroidales</taxon>
        <taxon>Prevotellaceae</taxon>
        <taxon>Prevotella</taxon>
    </lineage>
</organism>
<dbReference type="EMBL" id="JRNU01000041">
    <property type="protein sequence ID" value="KGF51300.1"/>
    <property type="molecule type" value="Genomic_DNA"/>
</dbReference>
<sequence>MDIDINLRNNKAGLLAYFRNRANEIVSELALQYSAADYKKRASALNKAIIQSKENLLLIVEETARAQHWTNNDILECVLMITYTNDVVMLESRNAVWEYDYMAFS</sequence>
<dbReference type="Proteomes" id="UP000029614">
    <property type="component" value="Unassembled WGS sequence"/>
</dbReference>
<accession>A0A096AX16</accession>
<keyword evidence="2" id="KW-1185">Reference proteome</keyword>
<evidence type="ECO:0000313" key="2">
    <source>
        <dbReference type="Proteomes" id="UP000029614"/>
    </source>
</evidence>
<dbReference type="AlphaFoldDB" id="A0A096AX16"/>
<name>A0A096AX16_9BACT</name>
<evidence type="ECO:0000313" key="1">
    <source>
        <dbReference type="EMBL" id="KGF51300.1"/>
    </source>
</evidence>